<dbReference type="Proteomes" id="UP000681722">
    <property type="component" value="Unassembled WGS sequence"/>
</dbReference>
<sequence length="100" mass="11512">MVYMTSFAFTDDILSNAFELDQILEDQLIESIKTSDKHECEKCGCNDRCKNGGSCVLVNPTVSGGEYGYRFKTKVHPWGNFSRYRGVYTREYRQMNCGRT</sequence>
<dbReference type="EMBL" id="CAJOBC010002560">
    <property type="protein sequence ID" value="CAF3739123.1"/>
    <property type="molecule type" value="Genomic_DNA"/>
</dbReference>
<name>A0A814EAV6_9BILA</name>
<dbReference type="AlphaFoldDB" id="A0A814EAV6"/>
<reference evidence="1" key="1">
    <citation type="submission" date="2021-02" db="EMBL/GenBank/DDBJ databases">
        <authorList>
            <person name="Nowell W R."/>
        </authorList>
    </citation>
    <scope>NUCLEOTIDE SEQUENCE</scope>
</reference>
<proteinExistence type="predicted"/>
<dbReference type="EMBL" id="CAJNOQ010002560">
    <property type="protein sequence ID" value="CAF0965496.1"/>
    <property type="molecule type" value="Genomic_DNA"/>
</dbReference>
<keyword evidence="3" id="KW-1185">Reference proteome</keyword>
<protein>
    <submittedName>
        <fullName evidence="1">Uncharacterized protein</fullName>
    </submittedName>
</protein>
<evidence type="ECO:0000313" key="3">
    <source>
        <dbReference type="Proteomes" id="UP000663829"/>
    </source>
</evidence>
<accession>A0A814EAV6</accession>
<organism evidence="1 3">
    <name type="scientific">Didymodactylos carnosus</name>
    <dbReference type="NCBI Taxonomy" id="1234261"/>
    <lineage>
        <taxon>Eukaryota</taxon>
        <taxon>Metazoa</taxon>
        <taxon>Spiralia</taxon>
        <taxon>Gnathifera</taxon>
        <taxon>Rotifera</taxon>
        <taxon>Eurotatoria</taxon>
        <taxon>Bdelloidea</taxon>
        <taxon>Philodinida</taxon>
        <taxon>Philodinidae</taxon>
        <taxon>Didymodactylos</taxon>
    </lineage>
</organism>
<evidence type="ECO:0000313" key="1">
    <source>
        <dbReference type="EMBL" id="CAF0965496.1"/>
    </source>
</evidence>
<evidence type="ECO:0000313" key="2">
    <source>
        <dbReference type="EMBL" id="CAF3739123.1"/>
    </source>
</evidence>
<comment type="caution">
    <text evidence="1">The sequence shown here is derived from an EMBL/GenBank/DDBJ whole genome shotgun (WGS) entry which is preliminary data.</text>
</comment>
<gene>
    <name evidence="1" type="ORF">GPM918_LOCUS11955</name>
    <name evidence="2" type="ORF">SRO942_LOCUS11956</name>
</gene>
<dbReference type="Proteomes" id="UP000663829">
    <property type="component" value="Unassembled WGS sequence"/>
</dbReference>